<dbReference type="Gene3D" id="3.40.1810.10">
    <property type="entry name" value="Transcription factor, MADS-box"/>
    <property type="match status" value="1"/>
</dbReference>
<dbReference type="InterPro" id="IPR002487">
    <property type="entry name" value="TF_Kbox"/>
</dbReference>
<evidence type="ECO:0000256" key="4">
    <source>
        <dbReference type="ARBA" id="ARBA00023163"/>
    </source>
</evidence>
<dbReference type="GO" id="GO:0045944">
    <property type="term" value="P:positive regulation of transcription by RNA polymerase II"/>
    <property type="evidence" value="ECO:0007669"/>
    <property type="project" value="InterPro"/>
</dbReference>
<evidence type="ECO:0000313" key="10">
    <source>
        <dbReference type="Proteomes" id="UP000631114"/>
    </source>
</evidence>
<protein>
    <submittedName>
        <fullName evidence="9">Uncharacterized protein</fullName>
    </submittedName>
</protein>
<comment type="subcellular location">
    <subcellularLocation>
        <location evidence="1">Nucleus</location>
    </subcellularLocation>
</comment>
<evidence type="ECO:0000256" key="6">
    <source>
        <dbReference type="SAM" id="Coils"/>
    </source>
</evidence>
<dbReference type="PROSITE" id="PS50066">
    <property type="entry name" value="MADS_BOX_2"/>
    <property type="match status" value="1"/>
</dbReference>
<dbReference type="GO" id="GO:0046983">
    <property type="term" value="F:protein dimerization activity"/>
    <property type="evidence" value="ECO:0007669"/>
    <property type="project" value="InterPro"/>
</dbReference>
<dbReference type="AlphaFoldDB" id="A0A835M8E8"/>
<dbReference type="PROSITE" id="PS51297">
    <property type="entry name" value="K_BOX"/>
    <property type="match status" value="1"/>
</dbReference>
<dbReference type="Pfam" id="PF00319">
    <property type="entry name" value="SRF-TF"/>
    <property type="match status" value="1"/>
</dbReference>
<organism evidence="9 10">
    <name type="scientific">Coptis chinensis</name>
    <dbReference type="NCBI Taxonomy" id="261450"/>
    <lineage>
        <taxon>Eukaryota</taxon>
        <taxon>Viridiplantae</taxon>
        <taxon>Streptophyta</taxon>
        <taxon>Embryophyta</taxon>
        <taxon>Tracheophyta</taxon>
        <taxon>Spermatophyta</taxon>
        <taxon>Magnoliopsida</taxon>
        <taxon>Ranunculales</taxon>
        <taxon>Ranunculaceae</taxon>
        <taxon>Coptidoideae</taxon>
        <taxon>Coptis</taxon>
    </lineage>
</organism>
<dbReference type="OrthoDB" id="1898716at2759"/>
<feature type="domain" description="K-box" evidence="8">
    <location>
        <begin position="84"/>
        <end position="178"/>
    </location>
</feature>
<comment type="caution">
    <text evidence="9">The sequence shown here is derived from an EMBL/GenBank/DDBJ whole genome shotgun (WGS) entry which is preliminary data.</text>
</comment>
<feature type="domain" description="MADS-box" evidence="7">
    <location>
        <begin position="1"/>
        <end position="61"/>
    </location>
</feature>
<sequence>MGRGKIEIKRIENATNKQVTYSKRRAGIMKKARELTVLCDAEVSLIMVSSTGKCCDYVSPSLTQKQFFDKYQRTVGVDLWQSQYNKMQDHLNKLEEMNKKLRREIGQRIGDQDLEGMSFNELHGLEQDLENSAKLIRLRKFNQLSTQTETTKKKVIKLKNMEEIHGNLLQEQEERLEGQYALANREVVSTLTNGGLHVFAYRLRPSHPNLHDDDGGYGMHDLRLA</sequence>
<dbReference type="GO" id="GO:0003700">
    <property type="term" value="F:DNA-binding transcription factor activity"/>
    <property type="evidence" value="ECO:0007669"/>
    <property type="project" value="InterPro"/>
</dbReference>
<proteinExistence type="predicted"/>
<dbReference type="GO" id="GO:0000977">
    <property type="term" value="F:RNA polymerase II transcription regulatory region sequence-specific DNA binding"/>
    <property type="evidence" value="ECO:0007669"/>
    <property type="project" value="InterPro"/>
</dbReference>
<dbReference type="Proteomes" id="UP000631114">
    <property type="component" value="Unassembled WGS sequence"/>
</dbReference>
<accession>A0A835M8E8</accession>
<dbReference type="InterPro" id="IPR033896">
    <property type="entry name" value="MEF2-like_N"/>
</dbReference>
<dbReference type="CDD" id="cd00265">
    <property type="entry name" value="MADS_MEF2_like"/>
    <property type="match status" value="1"/>
</dbReference>
<keyword evidence="4" id="KW-0804">Transcription</keyword>
<dbReference type="PANTHER" id="PTHR48019">
    <property type="entry name" value="SERUM RESPONSE FACTOR HOMOLOG"/>
    <property type="match status" value="1"/>
</dbReference>
<dbReference type="EMBL" id="JADFTS010000002">
    <property type="protein sequence ID" value="KAF9623125.1"/>
    <property type="molecule type" value="Genomic_DNA"/>
</dbReference>
<name>A0A835M8E8_9MAGN</name>
<evidence type="ECO:0000313" key="9">
    <source>
        <dbReference type="EMBL" id="KAF9623125.1"/>
    </source>
</evidence>
<evidence type="ECO:0000256" key="3">
    <source>
        <dbReference type="ARBA" id="ARBA00023125"/>
    </source>
</evidence>
<dbReference type="GO" id="GO:0005634">
    <property type="term" value="C:nucleus"/>
    <property type="evidence" value="ECO:0007669"/>
    <property type="project" value="UniProtKB-SubCell"/>
</dbReference>
<evidence type="ECO:0000259" key="8">
    <source>
        <dbReference type="PROSITE" id="PS51297"/>
    </source>
</evidence>
<dbReference type="PROSITE" id="PS00350">
    <property type="entry name" value="MADS_BOX_1"/>
    <property type="match status" value="1"/>
</dbReference>
<evidence type="ECO:0000256" key="2">
    <source>
        <dbReference type="ARBA" id="ARBA00023015"/>
    </source>
</evidence>
<gene>
    <name evidence="9" type="ORF">IFM89_037641</name>
</gene>
<dbReference type="InterPro" id="IPR002100">
    <property type="entry name" value="TF_MADSbox"/>
</dbReference>
<dbReference type="InterPro" id="IPR050142">
    <property type="entry name" value="MADS-box/MEF2_TF"/>
</dbReference>
<reference evidence="9 10" key="1">
    <citation type="submission" date="2020-10" db="EMBL/GenBank/DDBJ databases">
        <title>The Coptis chinensis genome and diversification of protoberbering-type alkaloids.</title>
        <authorList>
            <person name="Wang B."/>
            <person name="Shu S."/>
            <person name="Song C."/>
            <person name="Liu Y."/>
        </authorList>
    </citation>
    <scope>NUCLEOTIDE SEQUENCE [LARGE SCALE GENOMIC DNA]</scope>
    <source>
        <strain evidence="9">HL-2020</strain>
        <tissue evidence="9">Leaf</tissue>
    </source>
</reference>
<keyword evidence="5" id="KW-0539">Nucleus</keyword>
<dbReference type="PRINTS" id="PR00404">
    <property type="entry name" value="MADSDOMAIN"/>
</dbReference>
<dbReference type="SMART" id="SM00432">
    <property type="entry name" value="MADS"/>
    <property type="match status" value="1"/>
</dbReference>
<feature type="coiled-coil region" evidence="6">
    <location>
        <begin position="77"/>
        <end position="107"/>
    </location>
</feature>
<keyword evidence="6" id="KW-0175">Coiled coil</keyword>
<keyword evidence="10" id="KW-1185">Reference proteome</keyword>
<evidence type="ECO:0000256" key="1">
    <source>
        <dbReference type="ARBA" id="ARBA00004123"/>
    </source>
</evidence>
<keyword evidence="3" id="KW-0238">DNA-binding</keyword>
<dbReference type="Pfam" id="PF01486">
    <property type="entry name" value="K-box"/>
    <property type="match status" value="1"/>
</dbReference>
<evidence type="ECO:0000259" key="7">
    <source>
        <dbReference type="PROSITE" id="PS50066"/>
    </source>
</evidence>
<evidence type="ECO:0000256" key="5">
    <source>
        <dbReference type="ARBA" id="ARBA00023242"/>
    </source>
</evidence>
<keyword evidence="2" id="KW-0805">Transcription regulation</keyword>
<dbReference type="SUPFAM" id="SSF55455">
    <property type="entry name" value="SRF-like"/>
    <property type="match status" value="1"/>
</dbReference>
<dbReference type="InterPro" id="IPR036879">
    <property type="entry name" value="TF_MADSbox_sf"/>
</dbReference>